<dbReference type="GO" id="GO:0016740">
    <property type="term" value="F:transferase activity"/>
    <property type="evidence" value="ECO:0007669"/>
    <property type="project" value="UniProtKB-KW"/>
</dbReference>
<evidence type="ECO:0000259" key="1">
    <source>
        <dbReference type="Pfam" id="PF00535"/>
    </source>
</evidence>
<evidence type="ECO:0000313" key="2">
    <source>
        <dbReference type="EMBL" id="ELZ39420.1"/>
    </source>
</evidence>
<dbReference type="InterPro" id="IPR001173">
    <property type="entry name" value="Glyco_trans_2-like"/>
</dbReference>
<dbReference type="InterPro" id="IPR029044">
    <property type="entry name" value="Nucleotide-diphossugar_trans"/>
</dbReference>
<evidence type="ECO:0000313" key="3">
    <source>
        <dbReference type="Proteomes" id="UP000011523"/>
    </source>
</evidence>
<keyword evidence="2" id="KW-0808">Transferase</keyword>
<dbReference type="PANTHER" id="PTHR43685">
    <property type="entry name" value="GLYCOSYLTRANSFERASE"/>
    <property type="match status" value="1"/>
</dbReference>
<gene>
    <name evidence="2" type="ORF">C472_03878</name>
</gene>
<accession>M0DV68</accession>
<dbReference type="Gene3D" id="3.90.550.10">
    <property type="entry name" value="Spore Coat Polysaccharide Biosynthesis Protein SpsA, Chain A"/>
    <property type="match status" value="1"/>
</dbReference>
<dbReference type="EMBL" id="AOJD01000027">
    <property type="protein sequence ID" value="ELZ39420.1"/>
    <property type="molecule type" value="Genomic_DNA"/>
</dbReference>
<dbReference type="OrthoDB" id="46222at2157"/>
<reference evidence="2 3" key="1">
    <citation type="journal article" date="2014" name="PLoS Genet.">
        <title>Phylogenetically driven sequencing of extremely halophilic archaea reveals strategies for static and dynamic osmo-response.</title>
        <authorList>
            <person name="Becker E.A."/>
            <person name="Seitzer P.M."/>
            <person name="Tritt A."/>
            <person name="Larsen D."/>
            <person name="Krusor M."/>
            <person name="Yao A.I."/>
            <person name="Wu D."/>
            <person name="Madern D."/>
            <person name="Eisen J.A."/>
            <person name="Darling A.E."/>
            <person name="Facciotti M.T."/>
        </authorList>
    </citation>
    <scope>NUCLEOTIDE SEQUENCE [LARGE SCALE GENOMIC DNA]</scope>
    <source>
        <strain evidence="2 3">DSM 14210</strain>
    </source>
</reference>
<dbReference type="SUPFAM" id="SSF53448">
    <property type="entry name" value="Nucleotide-diphospho-sugar transferases"/>
    <property type="match status" value="1"/>
</dbReference>
<proteinExistence type="predicted"/>
<dbReference type="Pfam" id="PF00535">
    <property type="entry name" value="Glycos_transf_2"/>
    <property type="match status" value="1"/>
</dbReference>
<dbReference type="InterPro" id="IPR050834">
    <property type="entry name" value="Glycosyltransf_2"/>
</dbReference>
<comment type="caution">
    <text evidence="2">The sequence shown here is derived from an EMBL/GenBank/DDBJ whole genome shotgun (WGS) entry which is preliminary data.</text>
</comment>
<dbReference type="RefSeq" id="WP_006628469.1">
    <property type="nucleotide sequence ID" value="NZ_AOJD01000027.1"/>
</dbReference>
<feature type="domain" description="Glycosyltransferase 2-like" evidence="1">
    <location>
        <begin position="8"/>
        <end position="171"/>
    </location>
</feature>
<name>M0DV68_9EURY</name>
<keyword evidence="3" id="KW-1185">Reference proteome</keyword>
<dbReference type="PANTHER" id="PTHR43685:SF2">
    <property type="entry name" value="GLYCOSYLTRANSFERASE 2-LIKE DOMAIN-CONTAINING PROTEIN"/>
    <property type="match status" value="1"/>
</dbReference>
<protein>
    <submittedName>
        <fullName evidence="2">Sugar transferase-like protein</fullName>
    </submittedName>
</protein>
<dbReference type="AlphaFoldDB" id="M0DV68"/>
<sequence length="290" mass="32829">MRSNTTLSVIIPVYNDPGGIRDTLLSLTDQQNPPDYEIIVVDNDSTDETPTVIEEFEKNYPELVFGYSETEIQGSYAARNAGIEHASGDLLAFIDADVTVEDSWVADVHERFQNSDVDYLGCNVEMYIPEGEDTFWARYDVAMGLPVEHYLETKQFAPTCALVIRRDIVNDVGLFEESLTSGGDKEFGKRVHNAGFAMDYSGQLIARHPVRSTLREHVLKAKRIGTGQYQLWQQFDLALHPLCPLRLIPPNPVRIANRSKNSSRIWLVYIVAYFLKLVQMSSSIDSYLRN</sequence>
<dbReference type="Proteomes" id="UP000011523">
    <property type="component" value="Unassembled WGS sequence"/>
</dbReference>
<organism evidence="2 3">
    <name type="scientific">Halorubrum tebenquichense DSM 14210</name>
    <dbReference type="NCBI Taxonomy" id="1227485"/>
    <lineage>
        <taxon>Archaea</taxon>
        <taxon>Methanobacteriati</taxon>
        <taxon>Methanobacteriota</taxon>
        <taxon>Stenosarchaea group</taxon>
        <taxon>Halobacteria</taxon>
        <taxon>Halobacteriales</taxon>
        <taxon>Haloferacaceae</taxon>
        <taxon>Halorubrum</taxon>
    </lineage>
</organism>